<protein>
    <submittedName>
        <fullName evidence="1">Uncharacterized protein</fullName>
    </submittedName>
</protein>
<reference evidence="1 2" key="1">
    <citation type="submission" date="2013-02" db="EMBL/GenBank/DDBJ databases">
        <authorList>
            <person name="Genoscope - CEA"/>
        </authorList>
    </citation>
    <scope>NUCLEOTIDE SEQUENCE [LARGE SCALE GENOMIC DNA]</scope>
    <source>
        <strain evidence="1 2">STM 2683</strain>
    </source>
</reference>
<name>M5F7S9_9HYPH</name>
<comment type="caution">
    <text evidence="1">The sequence shown here is derived from an EMBL/GenBank/DDBJ whole genome shotgun (WGS) entry which is preliminary data.</text>
</comment>
<proteinExistence type="predicted"/>
<dbReference type="EMBL" id="CAUM01000134">
    <property type="protein sequence ID" value="CCV07961.1"/>
    <property type="molecule type" value="Genomic_DNA"/>
</dbReference>
<accession>M5F7S9</accession>
<organism evidence="1 2">
    <name type="scientific">Mesorhizobium metallidurans STM 2683</name>
    <dbReference type="NCBI Taxonomy" id="1297569"/>
    <lineage>
        <taxon>Bacteria</taxon>
        <taxon>Pseudomonadati</taxon>
        <taxon>Pseudomonadota</taxon>
        <taxon>Alphaproteobacteria</taxon>
        <taxon>Hyphomicrobiales</taxon>
        <taxon>Phyllobacteriaceae</taxon>
        <taxon>Mesorhizobium</taxon>
    </lineage>
</organism>
<keyword evidence="2" id="KW-1185">Reference proteome</keyword>
<gene>
    <name evidence="1" type="ORF">MESS2_650186</name>
</gene>
<dbReference type="Proteomes" id="UP000012062">
    <property type="component" value="Unassembled WGS sequence"/>
</dbReference>
<dbReference type="AlphaFoldDB" id="M5F7S9"/>
<sequence>MAVAANRIAPAAVKTAGRIGMAASSRDFVVPNSHRRSSFRKVDDEATIRDLDYRTERQKREKPATPFGVADFKKIGLHSSGGVDTTAAAIAASLPFLTSAGFS</sequence>
<evidence type="ECO:0000313" key="1">
    <source>
        <dbReference type="EMBL" id="CCV07961.1"/>
    </source>
</evidence>
<dbReference type="STRING" id="1297569.MESS2_650186"/>
<evidence type="ECO:0000313" key="2">
    <source>
        <dbReference type="Proteomes" id="UP000012062"/>
    </source>
</evidence>